<keyword evidence="2" id="KW-1185">Reference proteome</keyword>
<sequence length="67" mass="7670">MAKIGRIYLDDEMGCQMVIEWGIKSSILFPPKTFLYSKQMSLGMNASLKFLFLLRKKLKAAEAIQNL</sequence>
<dbReference type="AlphaFoldDB" id="A0A0P1AVB7"/>
<name>A0A0P1AVB7_PLAHL</name>
<organism evidence="1 2">
    <name type="scientific">Plasmopara halstedii</name>
    <name type="common">Downy mildew of sunflower</name>
    <dbReference type="NCBI Taxonomy" id="4781"/>
    <lineage>
        <taxon>Eukaryota</taxon>
        <taxon>Sar</taxon>
        <taxon>Stramenopiles</taxon>
        <taxon>Oomycota</taxon>
        <taxon>Peronosporomycetes</taxon>
        <taxon>Peronosporales</taxon>
        <taxon>Peronosporaceae</taxon>
        <taxon>Plasmopara</taxon>
    </lineage>
</organism>
<reference evidence="2" key="1">
    <citation type="submission" date="2014-09" db="EMBL/GenBank/DDBJ databases">
        <authorList>
            <person name="Sharma Rahul"/>
            <person name="Thines Marco"/>
        </authorList>
    </citation>
    <scope>NUCLEOTIDE SEQUENCE [LARGE SCALE GENOMIC DNA]</scope>
</reference>
<dbReference type="Proteomes" id="UP000054928">
    <property type="component" value="Unassembled WGS sequence"/>
</dbReference>
<dbReference type="GeneID" id="36396774"/>
<accession>A0A0P1AVB7</accession>
<evidence type="ECO:0000313" key="2">
    <source>
        <dbReference type="Proteomes" id="UP000054928"/>
    </source>
</evidence>
<evidence type="ECO:0000313" key="1">
    <source>
        <dbReference type="EMBL" id="CEG45422.1"/>
    </source>
</evidence>
<protein>
    <submittedName>
        <fullName evidence="1">Uncharacterized protein</fullName>
    </submittedName>
</protein>
<proteinExistence type="predicted"/>
<dbReference type="EMBL" id="CCYD01001572">
    <property type="protein sequence ID" value="CEG45422.1"/>
    <property type="molecule type" value="Genomic_DNA"/>
</dbReference>
<dbReference type="RefSeq" id="XP_024581791.1">
    <property type="nucleotide sequence ID" value="XM_024716165.1"/>
</dbReference>